<name>A0A8H7F4K4_AGABI</name>
<dbReference type="AlphaFoldDB" id="A0A8H7F4K4"/>
<organism evidence="2 3">
    <name type="scientific">Agaricus bisporus var. burnettii</name>
    <dbReference type="NCBI Taxonomy" id="192524"/>
    <lineage>
        <taxon>Eukaryota</taxon>
        <taxon>Fungi</taxon>
        <taxon>Dikarya</taxon>
        <taxon>Basidiomycota</taxon>
        <taxon>Agaricomycotina</taxon>
        <taxon>Agaricomycetes</taxon>
        <taxon>Agaricomycetidae</taxon>
        <taxon>Agaricales</taxon>
        <taxon>Agaricineae</taxon>
        <taxon>Agaricaceae</taxon>
        <taxon>Agaricus</taxon>
    </lineage>
</organism>
<evidence type="ECO:0000313" key="3">
    <source>
        <dbReference type="Proteomes" id="UP000629468"/>
    </source>
</evidence>
<dbReference type="Proteomes" id="UP000629468">
    <property type="component" value="Unassembled WGS sequence"/>
</dbReference>
<protein>
    <submittedName>
        <fullName evidence="2">Uncharacterized protein</fullName>
    </submittedName>
</protein>
<accession>A0A8H7F4K4</accession>
<feature type="region of interest" description="Disordered" evidence="1">
    <location>
        <begin position="293"/>
        <end position="313"/>
    </location>
</feature>
<reference evidence="2 3" key="1">
    <citation type="journal article" name="Sci. Rep.">
        <title>Telomere-to-telomere assembled and centromere annotated genomes of the two main subspecies of the button mushroom Agaricus bisporus reveal especially polymorphic chromosome ends.</title>
        <authorList>
            <person name="Sonnenberg A.S.M."/>
            <person name="Sedaghat-Telgerd N."/>
            <person name="Lavrijssen B."/>
            <person name="Ohm R.A."/>
            <person name="Hendrickx P.M."/>
            <person name="Scholtmeijer K."/>
            <person name="Baars J.J.P."/>
            <person name="van Peer A."/>
        </authorList>
    </citation>
    <scope>NUCLEOTIDE SEQUENCE [LARGE SCALE GENOMIC DNA]</scope>
    <source>
        <strain evidence="2 3">H119_p4</strain>
    </source>
</reference>
<evidence type="ECO:0000256" key="1">
    <source>
        <dbReference type="SAM" id="MobiDB-lite"/>
    </source>
</evidence>
<evidence type="ECO:0000313" key="2">
    <source>
        <dbReference type="EMBL" id="KAF7776633.1"/>
    </source>
</evidence>
<proteinExistence type="predicted"/>
<comment type="caution">
    <text evidence="2">The sequence shown here is derived from an EMBL/GenBank/DDBJ whole genome shotgun (WGS) entry which is preliminary data.</text>
</comment>
<gene>
    <name evidence="2" type="ORF">Agabi119p4_5026</name>
</gene>
<dbReference type="EMBL" id="JABXXO010000006">
    <property type="protein sequence ID" value="KAF7776633.1"/>
    <property type="molecule type" value="Genomic_DNA"/>
</dbReference>
<sequence>MHTTSVGWLWRQSEFTFEIPRDKYQLGKSIWPRIPLVAFLSAFSRDDNFGKPSKLRSSHLPSLLATSNFELMLEQKYPSSSPCQPTLRRTARIKFGLTTFQISRGSPSKRRSSNLEGHTGESSHLVVIWVNYQQLNEFRGYLGSTRGHVVVDGQRVCPSEEEMKQILYQVWAEGYHRFAEMTARKLGLSLDISPKRILERLRVERGSSSQRGLEDEEPAYLPPVGIWDPENVRRLRPDENSDGVELLDAPGGAPTLLVDSEGMTIRSGPAYEYWSQRGNFGISSILETRESSSPLAISSSSDSPGEASSGRSSGIGSRFLDILRGLRSKLSTVTIPVHPSNIAVVQEAAAHGGFRTMIIEPSSSKDLPLVVIGRSPSSLTQYVDAVKAHVTRDIWKSIILSNLVSSLVSMAIMWYNLL</sequence>